<dbReference type="Gene3D" id="3.10.580.10">
    <property type="entry name" value="CBS-domain"/>
    <property type="match status" value="1"/>
</dbReference>
<name>A0A9W6FWD5_9BACT</name>
<keyword evidence="5" id="KW-1185">Reference proteome</keyword>
<dbReference type="SMART" id="SM00116">
    <property type="entry name" value="CBS"/>
    <property type="match status" value="2"/>
</dbReference>
<evidence type="ECO:0000313" key="4">
    <source>
        <dbReference type="EMBL" id="GLI36100.1"/>
    </source>
</evidence>
<feature type="domain" description="CBS" evidence="3">
    <location>
        <begin position="150"/>
        <end position="206"/>
    </location>
</feature>
<evidence type="ECO:0000259" key="3">
    <source>
        <dbReference type="PROSITE" id="PS51371"/>
    </source>
</evidence>
<sequence length="213" mass="23421">MVEKEKASTLPAGDVGLTDQDVYEAMKSIPGYLDITPRDFKELYCHAYRQAVERISRSVLARDMMTKEVVFVSRDTPLDEVASLMGDRGISGLPVTDDTGRVLGVISEKDFLFRMGEAGPKNFMTVIANCLKAKGCIALPIRAKKAGDIMSSPAVTVHESSSYFEVADIMARRGINRVPVIDTESRLMGIITRNDLIRASSRNATCEAIISQR</sequence>
<protein>
    <recommendedName>
        <fullName evidence="3">CBS domain-containing protein</fullName>
    </recommendedName>
</protein>
<dbReference type="CDD" id="cd04586">
    <property type="entry name" value="CBS_pair_BON_assoc"/>
    <property type="match status" value="1"/>
</dbReference>
<gene>
    <name evidence="4" type="ORF">DAMNIGENAA_35330</name>
</gene>
<feature type="domain" description="CBS" evidence="3">
    <location>
        <begin position="65"/>
        <end position="121"/>
    </location>
</feature>
<accession>A0A9W6FWD5</accession>
<proteinExistence type="predicted"/>
<dbReference type="EMBL" id="BSDR01000001">
    <property type="protein sequence ID" value="GLI36100.1"/>
    <property type="molecule type" value="Genomic_DNA"/>
</dbReference>
<dbReference type="RefSeq" id="WP_281796286.1">
    <property type="nucleotide sequence ID" value="NZ_BSDR01000001.1"/>
</dbReference>
<dbReference type="PANTHER" id="PTHR43080:SF29">
    <property type="entry name" value="OS02G0818000 PROTEIN"/>
    <property type="match status" value="1"/>
</dbReference>
<dbReference type="InterPro" id="IPR046342">
    <property type="entry name" value="CBS_dom_sf"/>
</dbReference>
<keyword evidence="1 2" id="KW-0129">CBS domain</keyword>
<reference evidence="4" key="1">
    <citation type="submission" date="2022-12" db="EMBL/GenBank/DDBJ databases">
        <title>Reference genome sequencing for broad-spectrum identification of bacterial and archaeal isolates by mass spectrometry.</title>
        <authorList>
            <person name="Sekiguchi Y."/>
            <person name="Tourlousse D.M."/>
        </authorList>
    </citation>
    <scope>NUCLEOTIDE SEQUENCE</scope>
    <source>
        <strain evidence="4">ASRB1</strain>
    </source>
</reference>
<dbReference type="SUPFAM" id="SSF54631">
    <property type="entry name" value="CBS-domain pair"/>
    <property type="match status" value="1"/>
</dbReference>
<dbReference type="InterPro" id="IPR000644">
    <property type="entry name" value="CBS_dom"/>
</dbReference>
<evidence type="ECO:0000256" key="1">
    <source>
        <dbReference type="ARBA" id="ARBA00023122"/>
    </source>
</evidence>
<dbReference type="InterPro" id="IPR051257">
    <property type="entry name" value="Diverse_CBS-Domain"/>
</dbReference>
<organism evidence="4 5">
    <name type="scientific">Desulforhabdus amnigena</name>
    <dbReference type="NCBI Taxonomy" id="40218"/>
    <lineage>
        <taxon>Bacteria</taxon>
        <taxon>Pseudomonadati</taxon>
        <taxon>Thermodesulfobacteriota</taxon>
        <taxon>Syntrophobacteria</taxon>
        <taxon>Syntrophobacterales</taxon>
        <taxon>Syntrophobacteraceae</taxon>
        <taxon>Desulforhabdus</taxon>
    </lineage>
</organism>
<comment type="caution">
    <text evidence="4">The sequence shown here is derived from an EMBL/GenBank/DDBJ whole genome shotgun (WGS) entry which is preliminary data.</text>
</comment>
<dbReference type="PROSITE" id="PS51371">
    <property type="entry name" value="CBS"/>
    <property type="match status" value="2"/>
</dbReference>
<dbReference type="Proteomes" id="UP001144372">
    <property type="component" value="Unassembled WGS sequence"/>
</dbReference>
<evidence type="ECO:0000256" key="2">
    <source>
        <dbReference type="PROSITE-ProRule" id="PRU00703"/>
    </source>
</evidence>
<dbReference type="Pfam" id="PF00571">
    <property type="entry name" value="CBS"/>
    <property type="match status" value="2"/>
</dbReference>
<evidence type="ECO:0000313" key="5">
    <source>
        <dbReference type="Proteomes" id="UP001144372"/>
    </source>
</evidence>
<dbReference type="AlphaFoldDB" id="A0A9W6FWD5"/>
<dbReference type="PANTHER" id="PTHR43080">
    <property type="entry name" value="CBS DOMAIN-CONTAINING PROTEIN CBSX3, MITOCHONDRIAL"/>
    <property type="match status" value="1"/>
</dbReference>